<dbReference type="EMBL" id="VICB01000005">
    <property type="protein sequence ID" value="TQD43632.1"/>
    <property type="molecule type" value="Genomic_DNA"/>
</dbReference>
<evidence type="ECO:0000256" key="1">
    <source>
        <dbReference type="SAM" id="MobiDB-lite"/>
    </source>
</evidence>
<accession>A0A508ACS4</accession>
<keyword evidence="2" id="KW-0732">Signal</keyword>
<evidence type="ECO:0000256" key="2">
    <source>
        <dbReference type="SAM" id="SignalP"/>
    </source>
</evidence>
<reference evidence="3 4" key="1">
    <citation type="submission" date="2019-06" db="EMBL/GenBank/DDBJ databases">
        <title>Draft genome sequence of Actinomyces johnsonii CCUG 34287T.</title>
        <authorList>
            <person name="Salva-Serra F."/>
            <person name="Cardew S."/>
            <person name="Moore E."/>
        </authorList>
    </citation>
    <scope>NUCLEOTIDE SEQUENCE [LARGE SCALE GENOMIC DNA]</scope>
    <source>
        <strain evidence="3 4">CCUG 34287</strain>
    </source>
</reference>
<dbReference type="RefSeq" id="WP_141423918.1">
    <property type="nucleotide sequence ID" value="NZ_JASPFB010000002.1"/>
</dbReference>
<evidence type="ECO:0000313" key="3">
    <source>
        <dbReference type="EMBL" id="TQD43632.1"/>
    </source>
</evidence>
<feature type="compositionally biased region" description="Low complexity" evidence="1">
    <location>
        <begin position="58"/>
        <end position="83"/>
    </location>
</feature>
<feature type="signal peptide" evidence="2">
    <location>
        <begin position="1"/>
        <end position="34"/>
    </location>
</feature>
<protein>
    <recommendedName>
        <fullName evidence="5">Serine/arginine repetitive matrix protein 1</fullName>
    </recommendedName>
</protein>
<sequence length="256" mass="27373">MRTHRPRRNHGGRSTRRTRCLALGLCLTAGLALSACGPAHSGKLTVEPVSPSTNNSESPSAKPSPSKSSKPTPSASATPSATAWTMPSVTISNERTDIWQQDDSLLSLPMETSFLINRAYLFNDKTCQGVLRYKSSRDIHENGKNTSDSSASSSLVQEQPSNYPAYTITSGPTVVDTIPDDSGTFAGYEVSYTGTVTFTNSGDSEITGYRFSRQLGEQGATLDILLMCTPGNLPDLQTWHNLLSGTRVAGFDAGAM</sequence>
<feature type="region of interest" description="Disordered" evidence="1">
    <location>
        <begin position="139"/>
        <end position="164"/>
    </location>
</feature>
<dbReference type="AlphaFoldDB" id="A0A508ACS4"/>
<evidence type="ECO:0000313" key="4">
    <source>
        <dbReference type="Proteomes" id="UP000319010"/>
    </source>
</evidence>
<evidence type="ECO:0008006" key="5">
    <source>
        <dbReference type="Google" id="ProtNLM"/>
    </source>
</evidence>
<gene>
    <name evidence="3" type="ORF">FK256_04775</name>
</gene>
<feature type="region of interest" description="Disordered" evidence="1">
    <location>
        <begin position="47"/>
        <end position="87"/>
    </location>
</feature>
<comment type="caution">
    <text evidence="3">The sequence shown here is derived from an EMBL/GenBank/DDBJ whole genome shotgun (WGS) entry which is preliminary data.</text>
</comment>
<proteinExistence type="predicted"/>
<dbReference type="Proteomes" id="UP000319010">
    <property type="component" value="Unassembled WGS sequence"/>
</dbReference>
<feature type="compositionally biased region" description="Polar residues" evidence="1">
    <location>
        <begin position="144"/>
        <end position="164"/>
    </location>
</feature>
<feature type="chain" id="PRO_5038577116" description="Serine/arginine repetitive matrix protein 1" evidence="2">
    <location>
        <begin position="35"/>
        <end position="256"/>
    </location>
</feature>
<name>A0A508ACS4_9ACTO</name>
<organism evidence="3 4">
    <name type="scientific">Actinomyces johnsonii</name>
    <dbReference type="NCBI Taxonomy" id="544581"/>
    <lineage>
        <taxon>Bacteria</taxon>
        <taxon>Bacillati</taxon>
        <taxon>Actinomycetota</taxon>
        <taxon>Actinomycetes</taxon>
        <taxon>Actinomycetales</taxon>
        <taxon>Actinomycetaceae</taxon>
        <taxon>Actinomyces</taxon>
    </lineage>
</organism>